<name>A0ABP8M5T3_9BACT</name>
<dbReference type="Gene3D" id="3.40.50.1820">
    <property type="entry name" value="alpha/beta hydrolase"/>
    <property type="match status" value="1"/>
</dbReference>
<evidence type="ECO:0000313" key="2">
    <source>
        <dbReference type="Proteomes" id="UP001501508"/>
    </source>
</evidence>
<comment type="caution">
    <text evidence="1">The sequence shown here is derived from an EMBL/GenBank/DDBJ whole genome shotgun (WGS) entry which is preliminary data.</text>
</comment>
<dbReference type="SUPFAM" id="SSF53474">
    <property type="entry name" value="alpha/beta-Hydrolases"/>
    <property type="match status" value="1"/>
</dbReference>
<dbReference type="Proteomes" id="UP001501508">
    <property type="component" value="Unassembled WGS sequence"/>
</dbReference>
<dbReference type="GO" id="GO:0016787">
    <property type="term" value="F:hydrolase activity"/>
    <property type="evidence" value="ECO:0007669"/>
    <property type="project" value="UniProtKB-KW"/>
</dbReference>
<proteinExistence type="predicted"/>
<reference evidence="2" key="1">
    <citation type="journal article" date="2019" name="Int. J. Syst. Evol. Microbiol.">
        <title>The Global Catalogue of Microorganisms (GCM) 10K type strain sequencing project: providing services to taxonomists for standard genome sequencing and annotation.</title>
        <authorList>
            <consortium name="The Broad Institute Genomics Platform"/>
            <consortium name="The Broad Institute Genome Sequencing Center for Infectious Disease"/>
            <person name="Wu L."/>
            <person name="Ma J."/>
        </authorList>
    </citation>
    <scope>NUCLEOTIDE SEQUENCE [LARGE SCALE GENOMIC DNA]</scope>
    <source>
        <strain evidence="2">JCM 31920</strain>
    </source>
</reference>
<dbReference type="InterPro" id="IPR029058">
    <property type="entry name" value="AB_hydrolase_fold"/>
</dbReference>
<dbReference type="EMBL" id="BAABEY010000029">
    <property type="protein sequence ID" value="GAA4443384.1"/>
    <property type="molecule type" value="Genomic_DNA"/>
</dbReference>
<gene>
    <name evidence="1" type="ORF">GCM10023091_31850</name>
</gene>
<sequence length="338" mass="38230">MRLLLLTIWGIFWCVEGRGQATLIDSLGVRHLQFTFNGMPVDLLVASAKNEEMVPKPVLFFCQGSMPKPLIINSDKGPYGVFPFKTDILTQHYHLVIAGKPAVPLASHVRNLGSNFVYTNQEGHLPEEYVVNNHPDFYISRNLFLLKKLGQMSWVARKQIVVAGHSEGAHIAAGMAVKSRRVSHLIYASGNPLGRIHDIIAQGRRRESDTDSTRFGESAFDYWKTVLKDKDARSAETGDPFYTTYTFSQPQLNAISHLKIPVLIMYGTKDTNAPLNDLLRVEVMKKGKRNFTFKPCINCEHNFFPVYSDGTVDHSQFNWDKVARFWGEWIAQSVNGKK</sequence>
<accession>A0ABP8M5T3</accession>
<evidence type="ECO:0000313" key="1">
    <source>
        <dbReference type="EMBL" id="GAA4443384.1"/>
    </source>
</evidence>
<dbReference type="RefSeq" id="WP_345031002.1">
    <property type="nucleotide sequence ID" value="NZ_BAABEY010000029.1"/>
</dbReference>
<keyword evidence="2" id="KW-1185">Reference proteome</keyword>
<organism evidence="1 2">
    <name type="scientific">Ravibacter arvi</name>
    <dbReference type="NCBI Taxonomy" id="2051041"/>
    <lineage>
        <taxon>Bacteria</taxon>
        <taxon>Pseudomonadati</taxon>
        <taxon>Bacteroidota</taxon>
        <taxon>Cytophagia</taxon>
        <taxon>Cytophagales</taxon>
        <taxon>Spirosomataceae</taxon>
        <taxon>Ravibacter</taxon>
    </lineage>
</organism>
<keyword evidence="1" id="KW-0378">Hydrolase</keyword>
<protein>
    <submittedName>
        <fullName evidence="1">Dienelactone hydrolase family protein</fullName>
    </submittedName>
</protein>